<gene>
    <name evidence="3" type="ORF">EOE48_23475</name>
</gene>
<dbReference type="RefSeq" id="WP_127733312.1">
    <property type="nucleotide sequence ID" value="NZ_SACP01000031.1"/>
</dbReference>
<dbReference type="AlphaFoldDB" id="A0A437NWT7"/>
<proteinExistence type="predicted"/>
<name>A0A437NWT7_9HYPH</name>
<comment type="caution">
    <text evidence="3">The sequence shown here is derived from an EMBL/GenBank/DDBJ whole genome shotgun (WGS) entry which is preliminary data.</text>
</comment>
<keyword evidence="2" id="KW-0732">Signal</keyword>
<accession>A0A437NWT7</accession>
<evidence type="ECO:0000313" key="4">
    <source>
        <dbReference type="Proteomes" id="UP000286997"/>
    </source>
</evidence>
<feature type="region of interest" description="Disordered" evidence="1">
    <location>
        <begin position="18"/>
        <end position="84"/>
    </location>
</feature>
<feature type="signal peptide" evidence="2">
    <location>
        <begin position="1"/>
        <end position="19"/>
    </location>
</feature>
<protein>
    <submittedName>
        <fullName evidence="3">Uncharacterized protein</fullName>
    </submittedName>
</protein>
<evidence type="ECO:0000256" key="1">
    <source>
        <dbReference type="SAM" id="MobiDB-lite"/>
    </source>
</evidence>
<feature type="compositionally biased region" description="Basic and acidic residues" evidence="1">
    <location>
        <begin position="56"/>
        <end position="74"/>
    </location>
</feature>
<feature type="compositionally biased region" description="Polar residues" evidence="1">
    <location>
        <begin position="38"/>
        <end position="47"/>
    </location>
</feature>
<keyword evidence="4" id="KW-1185">Reference proteome</keyword>
<feature type="chain" id="PRO_5019496558" evidence="2">
    <location>
        <begin position="20"/>
        <end position="84"/>
    </location>
</feature>
<dbReference type="Proteomes" id="UP000286997">
    <property type="component" value="Unassembled WGS sequence"/>
</dbReference>
<dbReference type="EMBL" id="SACP01000031">
    <property type="protein sequence ID" value="RVU14391.1"/>
    <property type="molecule type" value="Genomic_DNA"/>
</dbReference>
<organism evidence="3 4">
    <name type="scientific">Methylobacterium oryzihabitans</name>
    <dbReference type="NCBI Taxonomy" id="2499852"/>
    <lineage>
        <taxon>Bacteria</taxon>
        <taxon>Pseudomonadati</taxon>
        <taxon>Pseudomonadota</taxon>
        <taxon>Alphaproteobacteria</taxon>
        <taxon>Hyphomicrobiales</taxon>
        <taxon>Methylobacteriaceae</taxon>
        <taxon>Methylobacterium</taxon>
    </lineage>
</organism>
<sequence length="84" mass="8703">MGFARLLIVVGLAAGAAQAREAADQTGTGGGPGSTITAPYTTSTGQTVPRPGAAERAGERRLDDLTREERRNDAIDDSICRGCR</sequence>
<evidence type="ECO:0000256" key="2">
    <source>
        <dbReference type="SAM" id="SignalP"/>
    </source>
</evidence>
<reference evidence="3 4" key="1">
    <citation type="submission" date="2019-01" db="EMBL/GenBank/DDBJ databases">
        <authorList>
            <person name="Chen W.-M."/>
        </authorList>
    </citation>
    <scope>NUCLEOTIDE SEQUENCE [LARGE SCALE GENOMIC DNA]</scope>
    <source>
        <strain evidence="3 4">TER-1</strain>
    </source>
</reference>
<evidence type="ECO:0000313" key="3">
    <source>
        <dbReference type="EMBL" id="RVU14391.1"/>
    </source>
</evidence>